<gene>
    <name evidence="1" type="ORF">VPAL9027_01786</name>
</gene>
<dbReference type="InterPro" id="IPR007375">
    <property type="entry name" value="SoxG"/>
</dbReference>
<protein>
    <submittedName>
        <fullName evidence="1">Sarcosine oxidase, gamma subunit family</fullName>
    </submittedName>
</protein>
<sequence>MSDVLSTEKAEVAASNDVAVMDQYCTLPAQSPVFDSQKHFTIQPTTSKTGVVMKEVALMGHLILRGNSDNANFVGEASQVLGLELPTKPLTSVANDVTRIMWLSPDEWLIISSNDMMFDIEIALRAKLTGHYSIVNQSGGQTIIELSGDHSVDILKKSMPLDVHPKVFPVGKVAATIFAKSSAVICRTGETQWQLVVRRSFADYIWRWLVDAGQEFGLTIEK</sequence>
<dbReference type="AlphaFoldDB" id="A0A1R4B4G5"/>
<accession>A0A1R4B4G5</accession>
<dbReference type="RefSeq" id="WP_077314223.1">
    <property type="nucleotide sequence ID" value="NZ_AP024888.1"/>
</dbReference>
<dbReference type="STRING" id="1918946.VPAL9027_01786"/>
<evidence type="ECO:0000313" key="1">
    <source>
        <dbReference type="EMBL" id="SJL83807.1"/>
    </source>
</evidence>
<dbReference type="InterPro" id="IPR027266">
    <property type="entry name" value="TrmE/GcvT-like"/>
</dbReference>
<dbReference type="Gene3D" id="3.30.1360.120">
    <property type="entry name" value="Probable tRNA modification gtpase trme, domain 1"/>
    <property type="match status" value="1"/>
</dbReference>
<dbReference type="Gene3D" id="3.30.70.1520">
    <property type="entry name" value="Heterotetrameric sarcosine oxidase"/>
    <property type="match status" value="1"/>
</dbReference>
<dbReference type="SUPFAM" id="SSF103025">
    <property type="entry name" value="Folate-binding domain"/>
    <property type="match status" value="1"/>
</dbReference>
<dbReference type="OrthoDB" id="9814782at2"/>
<proteinExistence type="predicted"/>
<name>A0A1R4B4G5_9VIBR</name>
<organism evidence="1 2">
    <name type="scientific">Vibrio palustris</name>
    <dbReference type="NCBI Taxonomy" id="1918946"/>
    <lineage>
        <taxon>Bacteria</taxon>
        <taxon>Pseudomonadati</taxon>
        <taxon>Pseudomonadota</taxon>
        <taxon>Gammaproteobacteria</taxon>
        <taxon>Vibrionales</taxon>
        <taxon>Vibrionaceae</taxon>
        <taxon>Vibrio</taxon>
    </lineage>
</organism>
<keyword evidence="2" id="KW-1185">Reference proteome</keyword>
<dbReference type="Pfam" id="PF04268">
    <property type="entry name" value="SoxG"/>
    <property type="match status" value="1"/>
</dbReference>
<evidence type="ECO:0000313" key="2">
    <source>
        <dbReference type="Proteomes" id="UP000189475"/>
    </source>
</evidence>
<reference evidence="1 2" key="1">
    <citation type="submission" date="2017-02" db="EMBL/GenBank/DDBJ databases">
        <authorList>
            <person name="Peterson S.W."/>
        </authorList>
    </citation>
    <scope>NUCLEOTIDE SEQUENCE [LARGE SCALE GENOMIC DNA]</scope>
    <source>
        <strain evidence="1 2">CECT 9027</strain>
    </source>
</reference>
<dbReference type="EMBL" id="FUFT01000005">
    <property type="protein sequence ID" value="SJL83807.1"/>
    <property type="molecule type" value="Genomic_DNA"/>
</dbReference>
<dbReference type="Proteomes" id="UP000189475">
    <property type="component" value="Unassembled WGS sequence"/>
</dbReference>